<protein>
    <submittedName>
        <fullName evidence="1">Uncharacterized protein</fullName>
    </submittedName>
</protein>
<accession>A0A518N3Q0</accession>
<dbReference type="KEGG" id="lug:FPZ22_06300"/>
<dbReference type="OrthoDB" id="5951444at2"/>
<dbReference type="EMBL" id="CP042218">
    <property type="protein sequence ID" value="QDW66555.1"/>
    <property type="molecule type" value="Genomic_DNA"/>
</dbReference>
<evidence type="ECO:0000313" key="2">
    <source>
        <dbReference type="Proteomes" id="UP000316584"/>
    </source>
</evidence>
<evidence type="ECO:0000313" key="1">
    <source>
        <dbReference type="EMBL" id="QDW66555.1"/>
    </source>
</evidence>
<dbReference type="AlphaFoldDB" id="A0A518N3Q0"/>
<dbReference type="RefSeq" id="WP_144891414.1">
    <property type="nucleotide sequence ID" value="NZ_CP042218.1"/>
</dbReference>
<proteinExistence type="predicted"/>
<reference evidence="1 2" key="1">
    <citation type="submission" date="2019-07" db="EMBL/GenBank/DDBJ databases">
        <title>Full genome sequence of Luteimonas sp. Gr-4.</title>
        <authorList>
            <person name="Im W.-T."/>
        </authorList>
    </citation>
    <scope>NUCLEOTIDE SEQUENCE [LARGE SCALE GENOMIC DNA]</scope>
    <source>
        <strain evidence="1 2">Gr-4</strain>
    </source>
</reference>
<keyword evidence="2" id="KW-1185">Reference proteome</keyword>
<sequence length="63" mass="7087">MMWGPSIVGFDRYHYHYESGREGEWAATGFSPRRNETSVYLSAAGLAQAALLVRLGRHRMGKS</sequence>
<gene>
    <name evidence="1" type="ORF">FPZ22_06300</name>
</gene>
<name>A0A518N3Q0_9GAMM</name>
<organism evidence="1 2">
    <name type="scientific">Luteimonas granuli</name>
    <dbReference type="NCBI Taxonomy" id="1176533"/>
    <lineage>
        <taxon>Bacteria</taxon>
        <taxon>Pseudomonadati</taxon>
        <taxon>Pseudomonadota</taxon>
        <taxon>Gammaproteobacteria</taxon>
        <taxon>Lysobacterales</taxon>
        <taxon>Lysobacteraceae</taxon>
        <taxon>Luteimonas</taxon>
    </lineage>
</organism>
<dbReference type="Proteomes" id="UP000316584">
    <property type="component" value="Chromosome"/>
</dbReference>